<dbReference type="InterPro" id="IPR038488">
    <property type="entry name" value="Integrase_DNA-bd_sf"/>
</dbReference>
<dbReference type="InterPro" id="IPR050808">
    <property type="entry name" value="Phage_Integrase"/>
</dbReference>
<dbReference type="AlphaFoldDB" id="A0A427UNE1"/>
<dbReference type="InterPro" id="IPR044068">
    <property type="entry name" value="CB"/>
</dbReference>
<gene>
    <name evidence="8" type="ORF">EGT71_22050</name>
</gene>
<dbReference type="EMBL" id="RHXB01000020">
    <property type="protein sequence ID" value="RSE22123.1"/>
    <property type="molecule type" value="Genomic_DNA"/>
</dbReference>
<feature type="domain" description="Core-binding (CB)" evidence="7">
    <location>
        <begin position="99"/>
        <end position="180"/>
    </location>
</feature>
<dbReference type="Proteomes" id="UP000275331">
    <property type="component" value="Unassembled WGS sequence"/>
</dbReference>
<dbReference type="InterPro" id="IPR013762">
    <property type="entry name" value="Integrase-like_cat_sf"/>
</dbReference>
<sequence length="397" mass="45353">MPLTDTRVKNARPKDKPYTLQDGQGLYLEVRPTGAKYWRYRYWLTPTKDGRYTIGEYPSISLSDARREREWARDQVKRGLNPTDVKKQERQRAEIESANTFELVAKEWIEKKRTTWTAGTCEQVESFLAINCYPAFGHKPIRDVTAHEILAVLKKMESRGSSSSALKVRQWCSAIFCYAVSTLRADADPAAALKGAIIPPKTENSRCLTGDELRQYFAAAENYTGHAQTKLCLQLLPFFFVRQRELRGAVWSEIDWNQNLWVIPAERMKMSRPHSVPLTPHTLSLLERAKALAGDNPLILPGVKNPRAPLADSTINRAIVYLGFEARHITSHDFRATASTTLYEMGFRREVIEKQLAHAESNRVVAAYNHAEYLPERREMMLAYEAWLRGFMPDSGS</sequence>
<accession>A0A427UNE1</accession>
<dbReference type="OrthoDB" id="9795573at2"/>
<dbReference type="PROSITE" id="PS51900">
    <property type="entry name" value="CB"/>
    <property type="match status" value="1"/>
</dbReference>
<dbReference type="GO" id="GO:0006310">
    <property type="term" value="P:DNA recombination"/>
    <property type="evidence" value="ECO:0007669"/>
    <property type="project" value="UniProtKB-KW"/>
</dbReference>
<dbReference type="PANTHER" id="PTHR30629">
    <property type="entry name" value="PROPHAGE INTEGRASE"/>
    <property type="match status" value="1"/>
</dbReference>
<comment type="caution">
    <text evidence="8">The sequence shown here is derived from an EMBL/GenBank/DDBJ whole genome shotgun (WGS) entry which is preliminary data.</text>
</comment>
<evidence type="ECO:0000256" key="1">
    <source>
        <dbReference type="ARBA" id="ARBA00008857"/>
    </source>
</evidence>
<dbReference type="InterPro" id="IPR011010">
    <property type="entry name" value="DNA_brk_join_enz"/>
</dbReference>
<evidence type="ECO:0000256" key="3">
    <source>
        <dbReference type="ARBA" id="ARBA00023125"/>
    </source>
</evidence>
<keyword evidence="3 5" id="KW-0238">DNA-binding</keyword>
<proteinExistence type="inferred from homology"/>
<dbReference type="Gene3D" id="1.10.443.10">
    <property type="entry name" value="Intergrase catalytic core"/>
    <property type="match status" value="1"/>
</dbReference>
<name>A0A427UNE1_9ENTR</name>
<dbReference type="InterPro" id="IPR010998">
    <property type="entry name" value="Integrase_recombinase_N"/>
</dbReference>
<dbReference type="InterPro" id="IPR025166">
    <property type="entry name" value="Integrase_DNA_bind_dom"/>
</dbReference>
<dbReference type="InterPro" id="IPR053876">
    <property type="entry name" value="Phage_int_M"/>
</dbReference>
<reference evidence="8 9" key="1">
    <citation type="submission" date="2018-10" db="EMBL/GenBank/DDBJ databases">
        <title>Transmission dynamics of multidrug resistant bacteria on intensive care unit surfaces.</title>
        <authorList>
            <person name="D'Souza A.W."/>
            <person name="Potter R.F."/>
            <person name="Wallace M."/>
            <person name="Shupe A."/>
            <person name="Patel S."/>
            <person name="Sun S."/>
            <person name="Gul D."/>
            <person name="Kwon J.H."/>
            <person name="Andleeb S."/>
            <person name="Burnham C.-A.D."/>
            <person name="Dantas G."/>
        </authorList>
    </citation>
    <scope>NUCLEOTIDE SEQUENCE [LARGE SCALE GENOMIC DNA]</scope>
    <source>
        <strain evidence="8 9">AS_373</strain>
    </source>
</reference>
<evidence type="ECO:0000313" key="9">
    <source>
        <dbReference type="Proteomes" id="UP000275331"/>
    </source>
</evidence>
<protein>
    <submittedName>
        <fullName evidence="8">DUF4102 domain-containing protein</fullName>
    </submittedName>
</protein>
<dbReference type="Pfam" id="PF22022">
    <property type="entry name" value="Phage_int_M"/>
    <property type="match status" value="1"/>
</dbReference>
<dbReference type="GO" id="GO:0003677">
    <property type="term" value="F:DNA binding"/>
    <property type="evidence" value="ECO:0007669"/>
    <property type="project" value="UniProtKB-UniRule"/>
</dbReference>
<evidence type="ECO:0000259" key="7">
    <source>
        <dbReference type="PROSITE" id="PS51900"/>
    </source>
</evidence>
<comment type="similarity">
    <text evidence="1">Belongs to the 'phage' integrase family.</text>
</comment>
<dbReference type="Pfam" id="PF00589">
    <property type="entry name" value="Phage_integrase"/>
    <property type="match status" value="1"/>
</dbReference>
<dbReference type="Gene3D" id="3.30.160.390">
    <property type="entry name" value="Integrase, DNA-binding domain"/>
    <property type="match status" value="1"/>
</dbReference>
<dbReference type="SUPFAM" id="SSF56349">
    <property type="entry name" value="DNA breaking-rejoining enzymes"/>
    <property type="match status" value="1"/>
</dbReference>
<dbReference type="InterPro" id="IPR002104">
    <property type="entry name" value="Integrase_catalytic"/>
</dbReference>
<dbReference type="Pfam" id="PF13356">
    <property type="entry name" value="Arm-DNA-bind_3"/>
    <property type="match status" value="1"/>
</dbReference>
<organism evidence="8 9">
    <name type="scientific">Atlantibacter subterraneus</name>
    <dbReference type="NCBI Taxonomy" id="255519"/>
    <lineage>
        <taxon>Bacteria</taxon>
        <taxon>Pseudomonadati</taxon>
        <taxon>Pseudomonadota</taxon>
        <taxon>Gammaproteobacteria</taxon>
        <taxon>Enterobacterales</taxon>
        <taxon>Enterobacteriaceae</taxon>
        <taxon>Atlantibacter</taxon>
    </lineage>
</organism>
<keyword evidence="4" id="KW-0233">DNA recombination</keyword>
<evidence type="ECO:0000313" key="8">
    <source>
        <dbReference type="EMBL" id="RSE22123.1"/>
    </source>
</evidence>
<evidence type="ECO:0000256" key="2">
    <source>
        <dbReference type="ARBA" id="ARBA00022908"/>
    </source>
</evidence>
<dbReference type="CDD" id="cd00801">
    <property type="entry name" value="INT_P4_C"/>
    <property type="match status" value="1"/>
</dbReference>
<keyword evidence="2" id="KW-0229">DNA integration</keyword>
<dbReference type="Gene3D" id="1.10.150.130">
    <property type="match status" value="1"/>
</dbReference>
<evidence type="ECO:0000256" key="4">
    <source>
        <dbReference type="ARBA" id="ARBA00023172"/>
    </source>
</evidence>
<dbReference type="GO" id="GO:0015074">
    <property type="term" value="P:DNA integration"/>
    <property type="evidence" value="ECO:0007669"/>
    <property type="project" value="UniProtKB-KW"/>
</dbReference>
<dbReference type="PROSITE" id="PS51898">
    <property type="entry name" value="TYR_RECOMBINASE"/>
    <property type="match status" value="1"/>
</dbReference>
<evidence type="ECO:0000259" key="6">
    <source>
        <dbReference type="PROSITE" id="PS51898"/>
    </source>
</evidence>
<evidence type="ECO:0000256" key="5">
    <source>
        <dbReference type="PROSITE-ProRule" id="PRU01248"/>
    </source>
</evidence>
<feature type="domain" description="Tyr recombinase" evidence="6">
    <location>
        <begin position="203"/>
        <end position="382"/>
    </location>
</feature>
<dbReference type="PANTHER" id="PTHR30629:SF2">
    <property type="entry name" value="PROPHAGE INTEGRASE INTS-RELATED"/>
    <property type="match status" value="1"/>
</dbReference>